<evidence type="ECO:0000313" key="4">
    <source>
        <dbReference type="EMBL" id="TWI85562.1"/>
    </source>
</evidence>
<dbReference type="Gene3D" id="3.20.20.520">
    <property type="entry name" value="Glycosyl hydrolase family 115"/>
    <property type="match status" value="1"/>
</dbReference>
<dbReference type="RefSeq" id="WP_144884566.1">
    <property type="nucleotide sequence ID" value="NZ_VLLE01000002.1"/>
</dbReference>
<evidence type="ECO:0000259" key="3">
    <source>
        <dbReference type="Pfam" id="PF17829"/>
    </source>
</evidence>
<dbReference type="Gene3D" id="2.60.120.1620">
    <property type="match status" value="1"/>
</dbReference>
<dbReference type="Pfam" id="PF17829">
    <property type="entry name" value="GH115_C"/>
    <property type="match status" value="1"/>
</dbReference>
<dbReference type="InterPro" id="IPR041437">
    <property type="entry name" value="GH115_C"/>
</dbReference>
<dbReference type="Pfam" id="PF15979">
    <property type="entry name" value="Glyco_hydro_115"/>
    <property type="match status" value="1"/>
</dbReference>
<sequence>MKKTILLVGLFCAYIQLSYAQLIAETSSPSSIALSGATILVDANDYTVVNKAAHFFSTDMQSVTLKESSVQNIISKSNKTAIIIGSVDKSSLIKQLIQQKKIAIADLKGKWEAYKILTVKNPFKGIDQALVVVGSDRRGTAFAVFELSKQIGVSPWYWWADVPVQTKKEIYINSNATITDAPKVKYRGIFINDEAPALSNWSKEKFGGFNSKFYAKVFELMLRLKSNYIWPAMWGNAFYDDDSLNIKVADDYAIVIGTSHHEPLMRAHAEWAKYGKKQKWNYDSTEAGLKEFWSIGIKRAWNEKIVSVGMRGDGDEPMSRETATALLERIVKDQRKIIADVTGKPAEQTPQLWALYKEVQDYYDKGMRVPDDVTLLLCDDNWGNLRKLPKPTEKPRKGGYGIYYHFDYVGGPRNYKWLNTNPLPRIWEQMHLAYEHHVNEIWIVNVGDIKPMELPISFFLDYAWNPDRIDANDVRPYTEKWAAQQFGTKHANAIADLLAKYAKYNSRRKPEMLDDKTYSFFYGEWENVVNDYNELLNLAEEINNQLTAEQKDAFFQLVLHPIKACANLNELYYNVALNKEAFKEKYERTNEYADKVKELYQKDSLITLEYHRLNNGKWNHMMSQTHIGYTYWQQPPFNKMPAVQYLPEGTQYKDEIITIGKIPQADYPKNAKPNSFFEQFEVISIEAAHFTKANNSKTISWKVLPDLGRTGDAVTTFPVTAQQQQPSATTPFLEYEIYTYSKDSFTIHAYFSPSLNFFNTENGLQYAISVDDEAPQIISLNKEDKNSISGIWNKWVGENIIIKTSKHRINTPGKHVIKYWMVNSGVLLQKIVADFGGMEKSYLGPPETKTNN</sequence>
<dbReference type="PANTHER" id="PTHR37842">
    <property type="match status" value="1"/>
</dbReference>
<keyword evidence="1 4" id="KW-0378">Hydrolase</keyword>
<reference evidence="4 5" key="1">
    <citation type="journal article" date="2015" name="Stand. Genomic Sci.">
        <title>Genomic Encyclopedia of Bacterial and Archaeal Type Strains, Phase III: the genomes of soil and plant-associated and newly described type strains.</title>
        <authorList>
            <person name="Whitman W.B."/>
            <person name="Woyke T."/>
            <person name="Klenk H.P."/>
            <person name="Zhou Y."/>
            <person name="Lilburn T.G."/>
            <person name="Beck B.J."/>
            <person name="De Vos P."/>
            <person name="Vandamme P."/>
            <person name="Eisen J.A."/>
            <person name="Garrity G."/>
            <person name="Hugenholtz P."/>
            <person name="Kyrpides N.C."/>
        </authorList>
    </citation>
    <scope>NUCLEOTIDE SEQUENCE [LARGE SCALE GENOMIC DNA]</scope>
    <source>
        <strain evidence="4 5">CGMCC 1.7271</strain>
    </source>
</reference>
<feature type="signal peptide" evidence="2">
    <location>
        <begin position="1"/>
        <end position="20"/>
    </location>
</feature>
<name>A0A562SWE5_9BACT</name>
<dbReference type="InterPro" id="IPR042301">
    <property type="entry name" value="GH115_sf"/>
</dbReference>
<dbReference type="InterPro" id="IPR031924">
    <property type="entry name" value="GH115"/>
</dbReference>
<evidence type="ECO:0000256" key="2">
    <source>
        <dbReference type="SAM" id="SignalP"/>
    </source>
</evidence>
<dbReference type="GO" id="GO:0005975">
    <property type="term" value="P:carbohydrate metabolic process"/>
    <property type="evidence" value="ECO:0007669"/>
    <property type="project" value="UniProtKB-ARBA"/>
</dbReference>
<dbReference type="Gene3D" id="3.30.379.10">
    <property type="entry name" value="Chitobiase/beta-hexosaminidase domain 2-like"/>
    <property type="match status" value="1"/>
</dbReference>
<evidence type="ECO:0000313" key="5">
    <source>
        <dbReference type="Proteomes" id="UP000316167"/>
    </source>
</evidence>
<proteinExistence type="predicted"/>
<feature type="chain" id="PRO_5021786616" evidence="2">
    <location>
        <begin position="21"/>
        <end position="852"/>
    </location>
</feature>
<comment type="caution">
    <text evidence="4">The sequence shown here is derived from an EMBL/GenBank/DDBJ whole genome shotgun (WGS) entry which is preliminary data.</text>
</comment>
<dbReference type="PANTHER" id="PTHR37842:SF2">
    <property type="entry name" value="GYLCOSYL HYDROLASE 115 C-TERMINAL DOMAIN-CONTAINING PROTEIN"/>
    <property type="match status" value="1"/>
</dbReference>
<organism evidence="4 5">
    <name type="scientific">Lacibacter cauensis</name>
    <dbReference type="NCBI Taxonomy" id="510947"/>
    <lineage>
        <taxon>Bacteria</taxon>
        <taxon>Pseudomonadati</taxon>
        <taxon>Bacteroidota</taxon>
        <taxon>Chitinophagia</taxon>
        <taxon>Chitinophagales</taxon>
        <taxon>Chitinophagaceae</taxon>
        <taxon>Lacibacter</taxon>
    </lineage>
</organism>
<dbReference type="SUPFAM" id="SSF55545">
    <property type="entry name" value="beta-N-acetylhexosaminidase-like domain"/>
    <property type="match status" value="1"/>
</dbReference>
<gene>
    <name evidence="4" type="ORF">IQ13_0725</name>
</gene>
<dbReference type="OrthoDB" id="8727830at2"/>
<feature type="domain" description="Gylcosyl hydrolase 115 C-terminal" evidence="3">
    <location>
        <begin position="676"/>
        <end position="847"/>
    </location>
</feature>
<dbReference type="InterPro" id="IPR029018">
    <property type="entry name" value="Hex-like_dom2"/>
</dbReference>
<dbReference type="Proteomes" id="UP000316167">
    <property type="component" value="Unassembled WGS sequence"/>
</dbReference>
<dbReference type="AlphaFoldDB" id="A0A562SWE5"/>
<dbReference type="GO" id="GO:0016787">
    <property type="term" value="F:hydrolase activity"/>
    <property type="evidence" value="ECO:0007669"/>
    <property type="project" value="UniProtKB-KW"/>
</dbReference>
<keyword evidence="2" id="KW-0732">Signal</keyword>
<accession>A0A562SWE5</accession>
<keyword evidence="5" id="KW-1185">Reference proteome</keyword>
<protein>
    <submittedName>
        <fullName evidence="4">Glycosyl hydrolase family 115 (Putative glucuronidase)</fullName>
    </submittedName>
</protein>
<dbReference type="Gene3D" id="1.20.58.2150">
    <property type="match status" value="1"/>
</dbReference>
<dbReference type="EMBL" id="VLLE01000002">
    <property type="protein sequence ID" value="TWI85562.1"/>
    <property type="molecule type" value="Genomic_DNA"/>
</dbReference>
<evidence type="ECO:0000256" key="1">
    <source>
        <dbReference type="ARBA" id="ARBA00022801"/>
    </source>
</evidence>